<dbReference type="RefSeq" id="XP_033524379.1">
    <property type="nucleotide sequence ID" value="XM_033662674.1"/>
</dbReference>
<accession>A0A6A6ADM6</accession>
<sequence>MLQSKPLECLRYRSNKSRGNRQCWHRVIGVYRQPWRSSVRSMIILISTAPFVLRLKKAARAYWCAQGSEIGSIGRSYSRRHVNQSKVL</sequence>
<protein>
    <submittedName>
        <fullName evidence="1">Uncharacterized protein</fullName>
    </submittedName>
</protein>
<gene>
    <name evidence="1" type="ORF">P153DRAFT_228860</name>
</gene>
<dbReference type="EMBL" id="ML977505">
    <property type="protein sequence ID" value="KAF2129992.1"/>
    <property type="molecule type" value="Genomic_DNA"/>
</dbReference>
<evidence type="ECO:0000313" key="2">
    <source>
        <dbReference type="Proteomes" id="UP000799771"/>
    </source>
</evidence>
<dbReference type="GeneID" id="54403106"/>
<evidence type="ECO:0000313" key="1">
    <source>
        <dbReference type="EMBL" id="KAF2129992.1"/>
    </source>
</evidence>
<organism evidence="1 2">
    <name type="scientific">Dothidotthia symphoricarpi CBS 119687</name>
    <dbReference type="NCBI Taxonomy" id="1392245"/>
    <lineage>
        <taxon>Eukaryota</taxon>
        <taxon>Fungi</taxon>
        <taxon>Dikarya</taxon>
        <taxon>Ascomycota</taxon>
        <taxon>Pezizomycotina</taxon>
        <taxon>Dothideomycetes</taxon>
        <taxon>Pleosporomycetidae</taxon>
        <taxon>Pleosporales</taxon>
        <taxon>Dothidotthiaceae</taxon>
        <taxon>Dothidotthia</taxon>
    </lineage>
</organism>
<dbReference type="AlphaFoldDB" id="A0A6A6ADM6"/>
<reference evidence="1" key="1">
    <citation type="journal article" date="2020" name="Stud. Mycol.">
        <title>101 Dothideomycetes genomes: a test case for predicting lifestyles and emergence of pathogens.</title>
        <authorList>
            <person name="Haridas S."/>
            <person name="Albert R."/>
            <person name="Binder M."/>
            <person name="Bloem J."/>
            <person name="Labutti K."/>
            <person name="Salamov A."/>
            <person name="Andreopoulos B."/>
            <person name="Baker S."/>
            <person name="Barry K."/>
            <person name="Bills G."/>
            <person name="Bluhm B."/>
            <person name="Cannon C."/>
            <person name="Castanera R."/>
            <person name="Culley D."/>
            <person name="Daum C."/>
            <person name="Ezra D."/>
            <person name="Gonzalez J."/>
            <person name="Henrissat B."/>
            <person name="Kuo A."/>
            <person name="Liang C."/>
            <person name="Lipzen A."/>
            <person name="Lutzoni F."/>
            <person name="Magnuson J."/>
            <person name="Mondo S."/>
            <person name="Nolan M."/>
            <person name="Ohm R."/>
            <person name="Pangilinan J."/>
            <person name="Park H.-J."/>
            <person name="Ramirez L."/>
            <person name="Alfaro M."/>
            <person name="Sun H."/>
            <person name="Tritt A."/>
            <person name="Yoshinaga Y."/>
            <person name="Zwiers L.-H."/>
            <person name="Turgeon B."/>
            <person name="Goodwin S."/>
            <person name="Spatafora J."/>
            <person name="Crous P."/>
            <person name="Grigoriev I."/>
        </authorList>
    </citation>
    <scope>NUCLEOTIDE SEQUENCE</scope>
    <source>
        <strain evidence="1">CBS 119687</strain>
    </source>
</reference>
<name>A0A6A6ADM6_9PLEO</name>
<keyword evidence="2" id="KW-1185">Reference proteome</keyword>
<proteinExistence type="predicted"/>
<dbReference type="Proteomes" id="UP000799771">
    <property type="component" value="Unassembled WGS sequence"/>
</dbReference>